<dbReference type="AlphaFoldDB" id="X1W261"/>
<sequence length="35" mass="3987">GEKKNLDIPDPIGQPEEAYRSPFSFMHPSLITWKG</sequence>
<comment type="caution">
    <text evidence="1">The sequence shown here is derived from an EMBL/GenBank/DDBJ whole genome shotgun (WGS) entry which is preliminary data.</text>
</comment>
<name>X1W261_9ZZZZ</name>
<proteinExistence type="predicted"/>
<reference evidence="1" key="1">
    <citation type="journal article" date="2014" name="Front. Microbiol.">
        <title>High frequency of phylogenetically diverse reductive dehalogenase-homologous genes in deep subseafloor sedimentary metagenomes.</title>
        <authorList>
            <person name="Kawai M."/>
            <person name="Futagami T."/>
            <person name="Toyoda A."/>
            <person name="Takaki Y."/>
            <person name="Nishi S."/>
            <person name="Hori S."/>
            <person name="Arai W."/>
            <person name="Tsubouchi T."/>
            <person name="Morono Y."/>
            <person name="Uchiyama I."/>
            <person name="Ito T."/>
            <person name="Fujiyama A."/>
            <person name="Inagaki F."/>
            <person name="Takami H."/>
        </authorList>
    </citation>
    <scope>NUCLEOTIDE SEQUENCE</scope>
    <source>
        <strain evidence="1">Expedition CK06-06</strain>
    </source>
</reference>
<feature type="non-terminal residue" evidence="1">
    <location>
        <position position="1"/>
    </location>
</feature>
<organism evidence="1">
    <name type="scientific">marine sediment metagenome</name>
    <dbReference type="NCBI Taxonomy" id="412755"/>
    <lineage>
        <taxon>unclassified sequences</taxon>
        <taxon>metagenomes</taxon>
        <taxon>ecological metagenomes</taxon>
    </lineage>
</organism>
<dbReference type="EMBL" id="BARW01035830">
    <property type="protein sequence ID" value="GAJ23145.1"/>
    <property type="molecule type" value="Genomic_DNA"/>
</dbReference>
<gene>
    <name evidence="1" type="ORF">S12H4_55793</name>
</gene>
<evidence type="ECO:0000313" key="1">
    <source>
        <dbReference type="EMBL" id="GAJ23145.1"/>
    </source>
</evidence>
<accession>X1W261</accession>
<protein>
    <submittedName>
        <fullName evidence="1">Uncharacterized protein</fullName>
    </submittedName>
</protein>